<dbReference type="HOGENOM" id="CLU_2211014_0_0_1"/>
<evidence type="ECO:0000313" key="1">
    <source>
        <dbReference type="EMBL" id="KIK24390.1"/>
    </source>
</evidence>
<evidence type="ECO:0000313" key="2">
    <source>
        <dbReference type="Proteomes" id="UP000054018"/>
    </source>
</evidence>
<dbReference type="EMBL" id="KN833716">
    <property type="protein sequence ID" value="KIK24390.1"/>
    <property type="molecule type" value="Genomic_DNA"/>
</dbReference>
<accession>A0A0C9YHB8</accession>
<name>A0A0C9YHB8_9AGAM</name>
<sequence>MSTISRWTLEGAEISFKQSLYRDVRRTPIETQLAVHSGRRLQTPAILLEIHICDRWSGRRFFFLLLSDAYLVAKSVVLPTPSSGHLQWSVLHQLDGPTNGYARYNRP</sequence>
<organism evidence="1 2">
    <name type="scientific">Pisolithus microcarpus 441</name>
    <dbReference type="NCBI Taxonomy" id="765257"/>
    <lineage>
        <taxon>Eukaryota</taxon>
        <taxon>Fungi</taxon>
        <taxon>Dikarya</taxon>
        <taxon>Basidiomycota</taxon>
        <taxon>Agaricomycotina</taxon>
        <taxon>Agaricomycetes</taxon>
        <taxon>Agaricomycetidae</taxon>
        <taxon>Boletales</taxon>
        <taxon>Sclerodermatineae</taxon>
        <taxon>Pisolithaceae</taxon>
        <taxon>Pisolithus</taxon>
    </lineage>
</organism>
<reference evidence="1 2" key="1">
    <citation type="submission" date="2014-04" db="EMBL/GenBank/DDBJ databases">
        <authorList>
            <consortium name="DOE Joint Genome Institute"/>
            <person name="Kuo A."/>
            <person name="Kohler A."/>
            <person name="Costa M.D."/>
            <person name="Nagy L.G."/>
            <person name="Floudas D."/>
            <person name="Copeland A."/>
            <person name="Barry K.W."/>
            <person name="Cichocki N."/>
            <person name="Veneault-Fourrey C."/>
            <person name="LaButti K."/>
            <person name="Lindquist E.A."/>
            <person name="Lipzen A."/>
            <person name="Lundell T."/>
            <person name="Morin E."/>
            <person name="Murat C."/>
            <person name="Sun H."/>
            <person name="Tunlid A."/>
            <person name="Henrissat B."/>
            <person name="Grigoriev I.V."/>
            <person name="Hibbett D.S."/>
            <person name="Martin F."/>
            <person name="Nordberg H.P."/>
            <person name="Cantor M.N."/>
            <person name="Hua S.X."/>
        </authorList>
    </citation>
    <scope>NUCLEOTIDE SEQUENCE [LARGE SCALE GENOMIC DNA]</scope>
    <source>
        <strain evidence="1 2">441</strain>
    </source>
</reference>
<reference evidence="2" key="2">
    <citation type="submission" date="2015-01" db="EMBL/GenBank/DDBJ databases">
        <title>Evolutionary Origins and Diversification of the Mycorrhizal Mutualists.</title>
        <authorList>
            <consortium name="DOE Joint Genome Institute"/>
            <consortium name="Mycorrhizal Genomics Consortium"/>
            <person name="Kohler A."/>
            <person name="Kuo A."/>
            <person name="Nagy L.G."/>
            <person name="Floudas D."/>
            <person name="Copeland A."/>
            <person name="Barry K.W."/>
            <person name="Cichocki N."/>
            <person name="Veneault-Fourrey C."/>
            <person name="LaButti K."/>
            <person name="Lindquist E.A."/>
            <person name="Lipzen A."/>
            <person name="Lundell T."/>
            <person name="Morin E."/>
            <person name="Murat C."/>
            <person name="Riley R."/>
            <person name="Ohm R."/>
            <person name="Sun H."/>
            <person name="Tunlid A."/>
            <person name="Henrissat B."/>
            <person name="Grigoriev I.V."/>
            <person name="Hibbett D.S."/>
            <person name="Martin F."/>
        </authorList>
    </citation>
    <scope>NUCLEOTIDE SEQUENCE [LARGE SCALE GENOMIC DNA]</scope>
    <source>
        <strain evidence="2">441</strain>
    </source>
</reference>
<keyword evidence="2" id="KW-1185">Reference proteome</keyword>
<dbReference type="AlphaFoldDB" id="A0A0C9YHB8"/>
<dbReference type="Proteomes" id="UP000054018">
    <property type="component" value="Unassembled WGS sequence"/>
</dbReference>
<protein>
    <submittedName>
        <fullName evidence="1">Uncharacterized protein</fullName>
    </submittedName>
</protein>
<proteinExistence type="predicted"/>
<gene>
    <name evidence="1" type="ORF">PISMIDRAFT_678257</name>
</gene>